<comment type="pathway">
    <text evidence="2">Protein modification; protein glycosylation.</text>
</comment>
<dbReference type="InterPro" id="IPR001503">
    <property type="entry name" value="Glyco_trans_10"/>
</dbReference>
<proteinExistence type="inferred from homology"/>
<dbReference type="InParanoid" id="C5L6L4"/>
<evidence type="ECO:0000256" key="5">
    <source>
        <dbReference type="ARBA" id="ARBA00022679"/>
    </source>
</evidence>
<dbReference type="InterPro" id="IPR038577">
    <property type="entry name" value="GT10-like_C_sf"/>
</dbReference>
<keyword evidence="8" id="KW-1133">Transmembrane helix</keyword>
<dbReference type="InterPro" id="IPR036869">
    <property type="entry name" value="J_dom_sf"/>
</dbReference>
<dbReference type="RefSeq" id="XP_002775859.1">
    <property type="nucleotide sequence ID" value="XM_002775813.1"/>
</dbReference>
<organism evidence="15">
    <name type="scientific">Perkinsus marinus (strain ATCC 50983 / TXsc)</name>
    <dbReference type="NCBI Taxonomy" id="423536"/>
    <lineage>
        <taxon>Eukaryota</taxon>
        <taxon>Sar</taxon>
        <taxon>Alveolata</taxon>
        <taxon>Perkinsozoa</taxon>
        <taxon>Perkinsea</taxon>
        <taxon>Perkinsida</taxon>
        <taxon>Perkinsidae</taxon>
        <taxon>Perkinsus</taxon>
    </lineage>
</organism>
<evidence type="ECO:0000256" key="8">
    <source>
        <dbReference type="ARBA" id="ARBA00022989"/>
    </source>
</evidence>
<comment type="subcellular location">
    <subcellularLocation>
        <location evidence="11">Endomembrane system</location>
        <topology evidence="11">Single-pass membrane protein</topology>
    </subcellularLocation>
    <subcellularLocation>
        <location evidence="12">Golgi apparatus</location>
        <location evidence="12">Golgi stack membrane</location>
        <topology evidence="12">Single-pass type II membrane protein</topology>
    </subcellularLocation>
    <subcellularLocation>
        <location evidence="1">Membrane</location>
        <topology evidence="1">Single-pass type II membrane protein</topology>
    </subcellularLocation>
</comment>
<evidence type="ECO:0000256" key="1">
    <source>
        <dbReference type="ARBA" id="ARBA00004606"/>
    </source>
</evidence>
<dbReference type="InterPro" id="IPR055270">
    <property type="entry name" value="Glyco_tran_10_C"/>
</dbReference>
<evidence type="ECO:0000256" key="7">
    <source>
        <dbReference type="ARBA" id="ARBA00022968"/>
    </source>
</evidence>
<dbReference type="Proteomes" id="UP000007800">
    <property type="component" value="Unassembled WGS sequence"/>
</dbReference>
<evidence type="ECO:0000256" key="4">
    <source>
        <dbReference type="ARBA" id="ARBA00022676"/>
    </source>
</evidence>
<keyword evidence="10" id="KW-0325">Glycoprotein</keyword>
<evidence type="ECO:0000313" key="15">
    <source>
        <dbReference type="Proteomes" id="UP000007800"/>
    </source>
</evidence>
<dbReference type="EC" id="2.4.1.-" evidence="12"/>
<feature type="domain" description="Fucosyltransferase C-terminal" evidence="13">
    <location>
        <begin position="127"/>
        <end position="266"/>
    </location>
</feature>
<evidence type="ECO:0000256" key="2">
    <source>
        <dbReference type="ARBA" id="ARBA00004922"/>
    </source>
</evidence>
<dbReference type="AlphaFoldDB" id="C5L6L4"/>
<keyword evidence="15" id="KW-1185">Reference proteome</keyword>
<evidence type="ECO:0000256" key="10">
    <source>
        <dbReference type="ARBA" id="ARBA00023180"/>
    </source>
</evidence>
<accession>C5L6L4</accession>
<keyword evidence="12" id="KW-0333">Golgi apparatus</keyword>
<dbReference type="Pfam" id="PF03656">
    <property type="entry name" value="Pam16"/>
    <property type="match status" value="1"/>
</dbReference>
<dbReference type="Gene3D" id="3.40.50.11660">
    <property type="entry name" value="Glycosyl transferase family 10, C-terminal domain"/>
    <property type="match status" value="1"/>
</dbReference>
<comment type="similarity">
    <text evidence="3 12">Belongs to the glycosyltransferase 10 family.</text>
</comment>
<dbReference type="SUPFAM" id="SSF53756">
    <property type="entry name" value="UDP-Glycosyltransferase/glycogen phosphorylase"/>
    <property type="match status" value="1"/>
</dbReference>
<dbReference type="GeneID" id="9042390"/>
<keyword evidence="6 12" id="KW-0812">Transmembrane</keyword>
<dbReference type="OrthoDB" id="435191at2759"/>
<sequence>MWGTQEKTQYTNGHPYTCLRSKCHVVGQPEKSSPNTSGFDAATYNLRTAEGWGSDMPMARKHVMYITESPDNTPEAMRRTAANVKFDYTMTYRWDSDIPVQAAHVVHKATPNMEALTHDWSQGRLLVAYWFVSNCQTSSGRETIAKEIDGLDMFGACSGRKGCSYVQKKKKPEKYAQCMRDIAAKYRFYLSFENSRCDKYITEKFWRPLWKGNVPVVLGGLKRADYEEIAPPGSFIHVDDFKTTKHLSEYLQYLTTNDTAYNEYHHSTFLTLVVFTMALGPFARILAQVALVAGSAIGRAFVQAFQEAAQKGATQAATRTLRRQMPLEEAYKILGFDATAQNAVTRQEIAEHYKKLYDMNGPTGAAAGSPYLQQRIENAQKVIIQHIESQKGSKS</sequence>
<dbReference type="EMBL" id="GG679769">
    <property type="protein sequence ID" value="EER07675.1"/>
    <property type="molecule type" value="Genomic_DNA"/>
</dbReference>
<evidence type="ECO:0000256" key="6">
    <source>
        <dbReference type="ARBA" id="ARBA00022692"/>
    </source>
</evidence>
<reference evidence="14 15" key="1">
    <citation type="submission" date="2008-07" db="EMBL/GenBank/DDBJ databases">
        <authorList>
            <person name="El-Sayed N."/>
            <person name="Caler E."/>
            <person name="Inman J."/>
            <person name="Amedeo P."/>
            <person name="Hass B."/>
            <person name="Wortman J."/>
        </authorList>
    </citation>
    <scope>NUCLEOTIDE SEQUENCE [LARGE SCALE GENOMIC DNA]</scope>
    <source>
        <strain evidence="15">ATCC 50983 / TXsc</strain>
    </source>
</reference>
<protein>
    <recommendedName>
        <fullName evidence="12">Fucosyltransferase</fullName>
        <ecNumber evidence="12">2.4.1.-</ecNumber>
    </recommendedName>
</protein>
<dbReference type="GO" id="GO:0046920">
    <property type="term" value="F:alpha-(1-&gt;3)-fucosyltransferase activity"/>
    <property type="evidence" value="ECO:0007669"/>
    <property type="project" value="TreeGrafter"/>
</dbReference>
<dbReference type="OMA" id="AYNEYHH"/>
<evidence type="ECO:0000313" key="14">
    <source>
        <dbReference type="EMBL" id="EER07675.1"/>
    </source>
</evidence>
<evidence type="ECO:0000256" key="3">
    <source>
        <dbReference type="ARBA" id="ARBA00008919"/>
    </source>
</evidence>
<dbReference type="PANTHER" id="PTHR11929:SF145">
    <property type="entry name" value="ALPHA-(1,3)-FUCOSYLTRANSFERASE FUT-1"/>
    <property type="match status" value="1"/>
</dbReference>
<evidence type="ECO:0000256" key="9">
    <source>
        <dbReference type="ARBA" id="ARBA00023136"/>
    </source>
</evidence>
<name>C5L6L4_PERM5</name>
<evidence type="ECO:0000259" key="13">
    <source>
        <dbReference type="Pfam" id="PF00852"/>
    </source>
</evidence>
<keyword evidence="4 12" id="KW-0328">Glycosyltransferase</keyword>
<dbReference type="GO" id="GO:0032580">
    <property type="term" value="C:Golgi cisterna membrane"/>
    <property type="evidence" value="ECO:0007669"/>
    <property type="project" value="UniProtKB-SubCell"/>
</dbReference>
<dbReference type="FunFam" id="3.40.50.11660:FF:000002">
    <property type="entry name" value="Alpha-(1,3)-fucosyltransferase"/>
    <property type="match status" value="1"/>
</dbReference>
<keyword evidence="5 12" id="KW-0808">Transferase</keyword>
<evidence type="ECO:0000256" key="11">
    <source>
        <dbReference type="ARBA" id="ARBA00037847"/>
    </source>
</evidence>
<evidence type="ECO:0000256" key="12">
    <source>
        <dbReference type="RuleBase" id="RU003832"/>
    </source>
</evidence>
<dbReference type="UniPathway" id="UPA00378"/>
<gene>
    <name evidence="14" type="ORF">Pmar_PMAR024081</name>
</gene>
<dbReference type="Pfam" id="PF00852">
    <property type="entry name" value="Glyco_transf_10"/>
    <property type="match status" value="1"/>
</dbReference>
<keyword evidence="7" id="KW-0735">Signal-anchor</keyword>
<keyword evidence="9" id="KW-0472">Membrane</keyword>
<dbReference type="Gene3D" id="1.10.287.110">
    <property type="entry name" value="DnaJ domain"/>
    <property type="match status" value="1"/>
</dbReference>
<dbReference type="PANTHER" id="PTHR11929">
    <property type="entry name" value="ALPHA- 1,3 -FUCOSYLTRANSFERASE"/>
    <property type="match status" value="1"/>
</dbReference>